<dbReference type="EMBL" id="JACSQN010000008">
    <property type="protein sequence ID" value="MBD7984906.1"/>
    <property type="molecule type" value="Genomic_DNA"/>
</dbReference>
<keyword evidence="2" id="KW-1185">Reference proteome</keyword>
<sequence>MNNRNRFNAKSAVIGIFGSMFLLSGCHNLQGTNQEISNAYADNYEISGTTRDDIIGPVHPAIFTTVDRSNKGAKRKYGPVSSKSGVKLSLETGRYVLTGHPTGNIFIYDENGNLLVQELVGEKVGVPTLTADIDSTFSVVLDGGYDIATIEPVKTALSTELTAGIWDVGLDIEPGEYTISTPNGYGFVQIFEQGEEPRLFELTAGGLTYSKSLVELKEGQKVRVSRVSIVYFERTSEADGDD</sequence>
<accession>A0ABR8UA59</accession>
<dbReference type="PROSITE" id="PS51257">
    <property type="entry name" value="PROKAR_LIPOPROTEIN"/>
    <property type="match status" value="1"/>
</dbReference>
<evidence type="ECO:0000313" key="1">
    <source>
        <dbReference type="EMBL" id="MBD7984906.1"/>
    </source>
</evidence>
<dbReference type="RefSeq" id="WP_191694607.1">
    <property type="nucleotide sequence ID" value="NZ_JACSQN010000008.1"/>
</dbReference>
<comment type="caution">
    <text evidence="1">The sequence shown here is derived from an EMBL/GenBank/DDBJ whole genome shotgun (WGS) entry which is preliminary data.</text>
</comment>
<gene>
    <name evidence="1" type="ORF">H9649_09945</name>
</gene>
<name>A0ABR8UA59_9BACL</name>
<organism evidence="1 2">
    <name type="scientific">Sporosarcina quadrami</name>
    <dbReference type="NCBI Taxonomy" id="2762234"/>
    <lineage>
        <taxon>Bacteria</taxon>
        <taxon>Bacillati</taxon>
        <taxon>Bacillota</taxon>
        <taxon>Bacilli</taxon>
        <taxon>Bacillales</taxon>
        <taxon>Caryophanaceae</taxon>
        <taxon>Sporosarcina</taxon>
    </lineage>
</organism>
<proteinExistence type="predicted"/>
<reference evidence="1 2" key="1">
    <citation type="submission" date="2020-08" db="EMBL/GenBank/DDBJ databases">
        <title>A Genomic Blueprint of the Chicken Gut Microbiome.</title>
        <authorList>
            <person name="Gilroy R."/>
            <person name="Ravi A."/>
            <person name="Getino M."/>
            <person name="Pursley I."/>
            <person name="Horton D.L."/>
            <person name="Alikhan N.-F."/>
            <person name="Baker D."/>
            <person name="Gharbi K."/>
            <person name="Hall N."/>
            <person name="Watson M."/>
            <person name="Adriaenssens E.M."/>
            <person name="Foster-Nyarko E."/>
            <person name="Jarju S."/>
            <person name="Secka A."/>
            <person name="Antonio M."/>
            <person name="Oren A."/>
            <person name="Chaudhuri R."/>
            <person name="La Ragione R.M."/>
            <person name="Hildebrand F."/>
            <person name="Pallen M.J."/>
        </authorList>
    </citation>
    <scope>NUCLEOTIDE SEQUENCE [LARGE SCALE GENOMIC DNA]</scope>
    <source>
        <strain evidence="1 2">Sa2YVA2</strain>
    </source>
</reference>
<dbReference type="Proteomes" id="UP000626786">
    <property type="component" value="Unassembled WGS sequence"/>
</dbReference>
<protein>
    <submittedName>
        <fullName evidence="1">Uncharacterized protein</fullName>
    </submittedName>
</protein>
<evidence type="ECO:0000313" key="2">
    <source>
        <dbReference type="Proteomes" id="UP000626786"/>
    </source>
</evidence>